<accession>A0A7S2Q4E5</accession>
<feature type="compositionally biased region" description="Acidic residues" evidence="1">
    <location>
        <begin position="381"/>
        <end position="401"/>
    </location>
</feature>
<feature type="compositionally biased region" description="Acidic residues" evidence="1">
    <location>
        <begin position="165"/>
        <end position="247"/>
    </location>
</feature>
<proteinExistence type="predicted"/>
<protein>
    <submittedName>
        <fullName evidence="4">Uncharacterized protein</fullName>
    </submittedName>
</protein>
<keyword evidence="2" id="KW-1133">Transmembrane helix</keyword>
<gene>
    <name evidence="4" type="ORF">SMAR0320_LOCUS23881</name>
</gene>
<reference evidence="4" key="1">
    <citation type="submission" date="2021-01" db="EMBL/GenBank/DDBJ databases">
        <authorList>
            <person name="Corre E."/>
            <person name="Pelletier E."/>
            <person name="Niang G."/>
            <person name="Scheremetjew M."/>
            <person name="Finn R."/>
            <person name="Kale V."/>
            <person name="Holt S."/>
            <person name="Cochrane G."/>
            <person name="Meng A."/>
            <person name="Brown T."/>
            <person name="Cohen L."/>
        </authorList>
    </citation>
    <scope>NUCLEOTIDE SEQUENCE</scope>
    <source>
        <strain evidence="4">SM1012Den-03</strain>
    </source>
</reference>
<organism evidence="4">
    <name type="scientific">Skeletonema marinoi</name>
    <dbReference type="NCBI Taxonomy" id="267567"/>
    <lineage>
        <taxon>Eukaryota</taxon>
        <taxon>Sar</taxon>
        <taxon>Stramenopiles</taxon>
        <taxon>Ochrophyta</taxon>
        <taxon>Bacillariophyta</taxon>
        <taxon>Coscinodiscophyceae</taxon>
        <taxon>Thalassiosirophycidae</taxon>
        <taxon>Thalassiosirales</taxon>
        <taxon>Skeletonemataceae</taxon>
        <taxon>Skeletonema</taxon>
        <taxon>Skeletonema marinoi-dohrnii complex</taxon>
    </lineage>
</organism>
<keyword evidence="3" id="KW-0732">Signal</keyword>
<keyword evidence="2" id="KW-0812">Transmembrane</keyword>
<evidence type="ECO:0000256" key="3">
    <source>
        <dbReference type="SAM" id="SignalP"/>
    </source>
</evidence>
<feature type="region of interest" description="Disordered" evidence="1">
    <location>
        <begin position="380"/>
        <end position="401"/>
    </location>
</feature>
<feature type="transmembrane region" description="Helical" evidence="2">
    <location>
        <begin position="490"/>
        <end position="516"/>
    </location>
</feature>
<sequence>MKFSLIALAGAVASANASVKNIKLGNRKLRRGDVTEALLKNAVPFKTRRRLDGADEANEVDGSYSISFGKCIDIKTKSDDLFDENVIEQVQNGNALSLKSYLLFYACQDAYGYGCSEDNSDVYMVDLPTYLSVVGTKQVYKRNDYCEQCEQNQDTCAADNDAYEAADENENDDAQNQAEEEEEVEEEEDYDEEQMEAEEAEEENDEQMEEEEDEDNQQVEEEEDEDNEDQMGEDQDEDNEDQMEEEGDARKLKQQIDCNRCNALQCFDKYSNDDAVVTQAATREEIDTYVGEWIEEVANCKATNEYLNGQPVYIGPICSDYADTFEIGAFLDEDCTILTSLATLDDIVAAEQQANESVDVTGYAINSLKTAFYGTMTCESQEFEGEDGEEEEGEDQEEENEMNDYCKQLFESDLANFDDCAADAEEEEGQQEETDDAYSWYSYDMEDADEIDQVCAKIASFNGEYSNYYDSAASGSVHSRSRNGDLVKSAAASLSASAIAAIALACAAVVGAAAYVMGRKTEKVDGSTLNEPMYRGGQMS</sequence>
<feature type="signal peptide" evidence="3">
    <location>
        <begin position="1"/>
        <end position="17"/>
    </location>
</feature>
<name>A0A7S2Q4E5_9STRA</name>
<evidence type="ECO:0000256" key="2">
    <source>
        <dbReference type="SAM" id="Phobius"/>
    </source>
</evidence>
<feature type="region of interest" description="Disordered" evidence="1">
    <location>
        <begin position="165"/>
        <end position="251"/>
    </location>
</feature>
<feature type="chain" id="PRO_5031413424" evidence="3">
    <location>
        <begin position="18"/>
        <end position="540"/>
    </location>
</feature>
<keyword evidence="2" id="KW-0472">Membrane</keyword>
<evidence type="ECO:0000313" key="4">
    <source>
        <dbReference type="EMBL" id="CAD9632360.1"/>
    </source>
</evidence>
<dbReference type="EMBL" id="HBGZ01033344">
    <property type="protein sequence ID" value="CAD9632360.1"/>
    <property type="molecule type" value="Transcribed_RNA"/>
</dbReference>
<evidence type="ECO:0000256" key="1">
    <source>
        <dbReference type="SAM" id="MobiDB-lite"/>
    </source>
</evidence>
<dbReference type="AlphaFoldDB" id="A0A7S2Q4E5"/>